<dbReference type="Proteomes" id="UP000178825">
    <property type="component" value="Unassembled WGS sequence"/>
</dbReference>
<protein>
    <recommendedName>
        <fullName evidence="9">Rod shape-determining protein RodA</fullName>
    </recommendedName>
</protein>
<evidence type="ECO:0000256" key="1">
    <source>
        <dbReference type="ARBA" id="ARBA00004141"/>
    </source>
</evidence>
<dbReference type="GO" id="GO:0032153">
    <property type="term" value="C:cell division site"/>
    <property type="evidence" value="ECO:0007669"/>
    <property type="project" value="TreeGrafter"/>
</dbReference>
<dbReference type="GO" id="GO:0015648">
    <property type="term" value="F:lipid-linked peptidoglycan transporter activity"/>
    <property type="evidence" value="ECO:0007669"/>
    <property type="project" value="TreeGrafter"/>
</dbReference>
<gene>
    <name evidence="7" type="ORF">A3D55_01450</name>
</gene>
<dbReference type="STRING" id="1798470.A3D55_01450"/>
<organism evidence="7 8">
    <name type="scientific">Candidatus Jorgensenbacteria bacterium RIFCSPHIGHO2_02_FULL_45_20</name>
    <dbReference type="NCBI Taxonomy" id="1798470"/>
    <lineage>
        <taxon>Bacteria</taxon>
        <taxon>Candidatus Joergenseniibacteriota</taxon>
    </lineage>
</organism>
<evidence type="ECO:0000313" key="8">
    <source>
        <dbReference type="Proteomes" id="UP000178825"/>
    </source>
</evidence>
<comment type="subcellular location">
    <subcellularLocation>
        <location evidence="1">Membrane</location>
        <topology evidence="1">Multi-pass membrane protein</topology>
    </subcellularLocation>
</comment>
<keyword evidence="4 6" id="KW-1133">Transmembrane helix</keyword>
<evidence type="ECO:0000256" key="2">
    <source>
        <dbReference type="ARBA" id="ARBA00022692"/>
    </source>
</evidence>
<dbReference type="PANTHER" id="PTHR30474">
    <property type="entry name" value="CELL CYCLE PROTEIN"/>
    <property type="match status" value="1"/>
</dbReference>
<dbReference type="EMBL" id="MFKJ01000027">
    <property type="protein sequence ID" value="OGG38279.1"/>
    <property type="molecule type" value="Genomic_DNA"/>
</dbReference>
<evidence type="ECO:0008006" key="9">
    <source>
        <dbReference type="Google" id="ProtNLM"/>
    </source>
</evidence>
<keyword evidence="5 6" id="KW-0472">Membrane</keyword>
<feature type="transmembrane region" description="Helical" evidence="6">
    <location>
        <begin position="300"/>
        <end position="317"/>
    </location>
</feature>
<feature type="transmembrane region" description="Helical" evidence="6">
    <location>
        <begin position="66"/>
        <end position="85"/>
    </location>
</feature>
<feature type="transmembrane region" description="Helical" evidence="6">
    <location>
        <begin position="179"/>
        <end position="197"/>
    </location>
</feature>
<keyword evidence="2 6" id="KW-0812">Transmembrane</keyword>
<dbReference type="Pfam" id="PF01098">
    <property type="entry name" value="FTSW_RODA_SPOVE"/>
    <property type="match status" value="1"/>
</dbReference>
<proteinExistence type="predicted"/>
<feature type="transmembrane region" description="Helical" evidence="6">
    <location>
        <begin position="41"/>
        <end position="59"/>
    </location>
</feature>
<dbReference type="PROSITE" id="PS00428">
    <property type="entry name" value="FTSW_RODA_SPOVE"/>
    <property type="match status" value="1"/>
</dbReference>
<evidence type="ECO:0000256" key="6">
    <source>
        <dbReference type="SAM" id="Phobius"/>
    </source>
</evidence>
<feature type="transmembrane region" description="Helical" evidence="6">
    <location>
        <begin position="267"/>
        <end position="288"/>
    </location>
</feature>
<evidence type="ECO:0000313" key="7">
    <source>
        <dbReference type="EMBL" id="OGG38279.1"/>
    </source>
</evidence>
<name>A0A1F6BMX9_9BACT</name>
<feature type="transmembrane region" description="Helical" evidence="6">
    <location>
        <begin position="97"/>
        <end position="122"/>
    </location>
</feature>
<dbReference type="InterPro" id="IPR018365">
    <property type="entry name" value="Cell_cycle_FtsW-rel_CS"/>
</dbReference>
<dbReference type="GO" id="GO:0005886">
    <property type="term" value="C:plasma membrane"/>
    <property type="evidence" value="ECO:0007669"/>
    <property type="project" value="TreeGrafter"/>
</dbReference>
<dbReference type="AlphaFoldDB" id="A0A1F6BMX9"/>
<evidence type="ECO:0000256" key="4">
    <source>
        <dbReference type="ARBA" id="ARBA00022989"/>
    </source>
</evidence>
<evidence type="ECO:0000256" key="5">
    <source>
        <dbReference type="ARBA" id="ARBA00023136"/>
    </source>
</evidence>
<reference evidence="7 8" key="1">
    <citation type="journal article" date="2016" name="Nat. Commun.">
        <title>Thousands of microbial genomes shed light on interconnected biogeochemical processes in an aquifer system.</title>
        <authorList>
            <person name="Anantharaman K."/>
            <person name="Brown C.T."/>
            <person name="Hug L.A."/>
            <person name="Sharon I."/>
            <person name="Castelle C.J."/>
            <person name="Probst A.J."/>
            <person name="Thomas B.C."/>
            <person name="Singh A."/>
            <person name="Wilkins M.J."/>
            <person name="Karaoz U."/>
            <person name="Brodie E.L."/>
            <person name="Williams K.H."/>
            <person name="Hubbard S.S."/>
            <person name="Banfield J.F."/>
        </authorList>
    </citation>
    <scope>NUCLEOTIDE SEQUENCE [LARGE SCALE GENOMIC DNA]</scope>
</reference>
<dbReference type="InterPro" id="IPR001182">
    <property type="entry name" value="FtsW/RodA"/>
</dbReference>
<feature type="transmembrane region" description="Helical" evidence="6">
    <location>
        <begin position="157"/>
        <end position="174"/>
    </location>
</feature>
<dbReference type="GO" id="GO:0051301">
    <property type="term" value="P:cell division"/>
    <property type="evidence" value="ECO:0007669"/>
    <property type="project" value="InterPro"/>
</dbReference>
<accession>A0A1F6BMX9</accession>
<dbReference type="GO" id="GO:0008360">
    <property type="term" value="P:regulation of cell shape"/>
    <property type="evidence" value="ECO:0007669"/>
    <property type="project" value="UniProtKB-KW"/>
</dbReference>
<comment type="caution">
    <text evidence="7">The sequence shown here is derived from an EMBL/GenBank/DDBJ whole genome shotgun (WGS) entry which is preliminary data.</text>
</comment>
<feature type="transmembrane region" description="Helical" evidence="6">
    <location>
        <begin position="134"/>
        <end position="151"/>
    </location>
</feature>
<keyword evidence="3" id="KW-0133">Cell shape</keyword>
<evidence type="ECO:0000256" key="3">
    <source>
        <dbReference type="ARBA" id="ARBA00022960"/>
    </source>
</evidence>
<feature type="transmembrane region" description="Helical" evidence="6">
    <location>
        <begin position="12"/>
        <end position="29"/>
    </location>
</feature>
<feature type="transmembrane region" description="Helical" evidence="6">
    <location>
        <begin position="329"/>
        <end position="351"/>
    </location>
</feature>
<dbReference type="PANTHER" id="PTHR30474:SF1">
    <property type="entry name" value="PEPTIDOGLYCAN GLYCOSYLTRANSFERASE MRDB"/>
    <property type="match status" value="1"/>
</dbReference>
<sequence>MELLSRLKNFDWMLFFALVITASAGMLSLASTNIDFFWRQLVWYALAFTLILCAGFIDWKWVLSQTWFRFGVYGISVAMLLLSQFQSASIRGTKSWILFAGIQFEPVEIAKLGLIFVLAGFFSRKHISAWQTGNIFLSFVYAALPAVLALLHPDFGSSMVLLLIWAGFLLIEGINRKRFLAGFACAILAFAALWVFVLKDYQKDRLTGFLFPTRDPFGANYNVIQSKIAIGAAGFLGKGFGQGTQSQLHFLPEAQTDFIFAAFVEEWGLLGGTFVILTFFAIVYRLIVIGIRAQDNYSKFIVLGTALVFTIHFFINVGSNMGVMPVTGITLPFFSYGGSSVLTIAVLISIIERIKLESR</sequence>